<feature type="repeat" description="ANK" evidence="3">
    <location>
        <begin position="80"/>
        <end position="112"/>
    </location>
</feature>
<organism evidence="4 5">
    <name type="scientific">Alcaligenes ammonioxydans</name>
    <dbReference type="NCBI Taxonomy" id="2582914"/>
    <lineage>
        <taxon>Bacteria</taxon>
        <taxon>Pseudomonadati</taxon>
        <taxon>Pseudomonadota</taxon>
        <taxon>Betaproteobacteria</taxon>
        <taxon>Burkholderiales</taxon>
        <taxon>Alcaligenaceae</taxon>
        <taxon>Alcaligenes</taxon>
    </lineage>
</organism>
<keyword evidence="5" id="KW-1185">Reference proteome</keyword>
<dbReference type="SUPFAM" id="SSF48403">
    <property type="entry name" value="Ankyrin repeat"/>
    <property type="match status" value="1"/>
</dbReference>
<dbReference type="PANTHER" id="PTHR24198">
    <property type="entry name" value="ANKYRIN REPEAT AND PROTEIN KINASE DOMAIN-CONTAINING PROTEIN"/>
    <property type="match status" value="1"/>
</dbReference>
<feature type="repeat" description="ANK" evidence="3">
    <location>
        <begin position="113"/>
        <end position="145"/>
    </location>
</feature>
<evidence type="ECO:0000313" key="5">
    <source>
        <dbReference type="Proteomes" id="UP000826050"/>
    </source>
</evidence>
<evidence type="ECO:0000256" key="2">
    <source>
        <dbReference type="ARBA" id="ARBA00023043"/>
    </source>
</evidence>
<protein>
    <submittedName>
        <fullName evidence="4">Ankyrin repeat domain-containing protein</fullName>
    </submittedName>
</protein>
<gene>
    <name evidence="4" type="ORF">FE795_08810</name>
</gene>
<dbReference type="PRINTS" id="PR01415">
    <property type="entry name" value="ANKYRIN"/>
</dbReference>
<dbReference type="Pfam" id="PF12796">
    <property type="entry name" value="Ank_2"/>
    <property type="match status" value="2"/>
</dbReference>
<sequence>MSLILGSGSVGAQTVLLEAVEQGDSAKVREILSDKRARTTVNIADDQGQSPLLRATWLNHIDIARQLIRAGADVNQADAIHDSPYLLAGAQGRLEILRMTLENGADLRSVNRYGGTALIPAAEHGYVEVVRLLLKAGVDPNHVNYLGWTALHEAIVLSDGGPAHQEVLRLLIQAGADVNLPDRQGVRPLSLARQRSQTEMAEILEQAGARP</sequence>
<keyword evidence="2 3" id="KW-0040">ANK repeat</keyword>
<dbReference type="Gene3D" id="1.25.40.20">
    <property type="entry name" value="Ankyrin repeat-containing domain"/>
    <property type="match status" value="1"/>
</dbReference>
<keyword evidence="1" id="KW-0677">Repeat</keyword>
<name>A0ABX8SXG2_9BURK</name>
<dbReference type="InterPro" id="IPR036770">
    <property type="entry name" value="Ankyrin_rpt-contain_sf"/>
</dbReference>
<dbReference type="Proteomes" id="UP000826050">
    <property type="component" value="Chromosome"/>
</dbReference>
<accession>A0ABX8SXG2</accession>
<dbReference type="PROSITE" id="PS50297">
    <property type="entry name" value="ANK_REP_REGION"/>
    <property type="match status" value="3"/>
</dbReference>
<feature type="repeat" description="ANK" evidence="3">
    <location>
        <begin position="146"/>
        <end position="183"/>
    </location>
</feature>
<evidence type="ECO:0000256" key="3">
    <source>
        <dbReference type="PROSITE-ProRule" id="PRU00023"/>
    </source>
</evidence>
<evidence type="ECO:0000256" key="1">
    <source>
        <dbReference type="ARBA" id="ARBA00022737"/>
    </source>
</evidence>
<dbReference type="PROSITE" id="PS50088">
    <property type="entry name" value="ANK_REPEAT"/>
    <property type="match status" value="4"/>
</dbReference>
<evidence type="ECO:0000313" key="4">
    <source>
        <dbReference type="EMBL" id="QXX80721.1"/>
    </source>
</evidence>
<proteinExistence type="predicted"/>
<dbReference type="InterPro" id="IPR002110">
    <property type="entry name" value="Ankyrin_rpt"/>
</dbReference>
<feature type="repeat" description="ANK" evidence="3">
    <location>
        <begin position="47"/>
        <end position="79"/>
    </location>
</feature>
<reference evidence="4 5" key="1">
    <citation type="submission" date="2020-02" db="EMBL/GenBank/DDBJ databases">
        <title>Partial ammonium oxidation to N2 by heterotrophic bacteria.</title>
        <authorList>
            <person name="Wu M."/>
        </authorList>
    </citation>
    <scope>NUCLEOTIDE SEQUENCE [LARGE SCALE GENOMIC DNA]</scope>
    <source>
        <strain evidence="4 5">HO-1</strain>
    </source>
</reference>
<dbReference type="PANTHER" id="PTHR24198:SF165">
    <property type="entry name" value="ANKYRIN REPEAT-CONTAINING PROTEIN-RELATED"/>
    <property type="match status" value="1"/>
</dbReference>
<dbReference type="SMART" id="SM00248">
    <property type="entry name" value="ANK"/>
    <property type="match status" value="5"/>
</dbReference>
<dbReference type="EMBL" id="CP049362">
    <property type="protein sequence ID" value="QXX80721.1"/>
    <property type="molecule type" value="Genomic_DNA"/>
</dbReference>